<evidence type="ECO:0000256" key="2">
    <source>
        <dbReference type="ARBA" id="ARBA00022827"/>
    </source>
</evidence>
<keyword evidence="2" id="KW-0274">FAD</keyword>
<keyword evidence="5" id="KW-1185">Reference proteome</keyword>
<gene>
    <name evidence="4" type="ORF">U0042_10235</name>
</gene>
<dbReference type="Gene3D" id="3.50.50.60">
    <property type="entry name" value="FAD/NAD(P)-binding domain"/>
    <property type="match status" value="2"/>
</dbReference>
<proteinExistence type="predicted"/>
<dbReference type="InterPro" id="IPR051209">
    <property type="entry name" value="FAD-bind_Monooxygenase_sf"/>
</dbReference>
<dbReference type="EMBL" id="CP139965">
    <property type="protein sequence ID" value="WQD80021.1"/>
    <property type="molecule type" value="Genomic_DNA"/>
</dbReference>
<reference evidence="4 5" key="1">
    <citation type="submission" date="2023-12" db="EMBL/GenBank/DDBJ databases">
        <title>Genome sequencing and assembly of bacterial species from a model synthetic community.</title>
        <authorList>
            <person name="Hogle S.L."/>
        </authorList>
    </citation>
    <scope>NUCLEOTIDE SEQUENCE [LARGE SCALE GENOMIC DNA]</scope>
    <source>
        <strain evidence="4 5">HAMBI 2494</strain>
    </source>
</reference>
<evidence type="ECO:0000313" key="5">
    <source>
        <dbReference type="Proteomes" id="UP001325479"/>
    </source>
</evidence>
<evidence type="ECO:0000256" key="3">
    <source>
        <dbReference type="ARBA" id="ARBA00023002"/>
    </source>
</evidence>
<accession>A0ABZ0WRP8</accession>
<dbReference type="SUPFAM" id="SSF51905">
    <property type="entry name" value="FAD/NAD(P)-binding domain"/>
    <property type="match status" value="1"/>
</dbReference>
<dbReference type="GO" id="GO:0016491">
    <property type="term" value="F:oxidoreductase activity"/>
    <property type="evidence" value="ECO:0007669"/>
    <property type="project" value="UniProtKB-KW"/>
</dbReference>
<dbReference type="InterPro" id="IPR036188">
    <property type="entry name" value="FAD/NAD-bd_sf"/>
</dbReference>
<keyword evidence="3 4" id="KW-0560">Oxidoreductase</keyword>
<dbReference type="Pfam" id="PF00743">
    <property type="entry name" value="FMO-like"/>
    <property type="match status" value="1"/>
</dbReference>
<evidence type="ECO:0000313" key="4">
    <source>
        <dbReference type="EMBL" id="WQD80021.1"/>
    </source>
</evidence>
<dbReference type="PANTHER" id="PTHR42877">
    <property type="entry name" value="L-ORNITHINE N(5)-MONOOXYGENASE-RELATED"/>
    <property type="match status" value="1"/>
</dbReference>
<dbReference type="RefSeq" id="WP_114810939.1">
    <property type="nucleotide sequence ID" value="NZ_CP139965.1"/>
</dbReference>
<name>A0ABZ0WRP8_9BURK</name>
<dbReference type="InterPro" id="IPR020946">
    <property type="entry name" value="Flavin_mOase-like"/>
</dbReference>
<organism evidence="4 5">
    <name type="scientific">Paraburkholderia kururiensis</name>
    <dbReference type="NCBI Taxonomy" id="984307"/>
    <lineage>
        <taxon>Bacteria</taxon>
        <taxon>Pseudomonadati</taxon>
        <taxon>Pseudomonadota</taxon>
        <taxon>Betaproteobacteria</taxon>
        <taxon>Burkholderiales</taxon>
        <taxon>Burkholderiaceae</taxon>
        <taxon>Paraburkholderia</taxon>
    </lineage>
</organism>
<dbReference type="Proteomes" id="UP001325479">
    <property type="component" value="Chromosome"/>
</dbReference>
<protein>
    <submittedName>
        <fullName evidence="4">NAD(P)/FAD-dependent oxidoreductase</fullName>
        <ecNumber evidence="4">1.14.13.-</ecNumber>
    </submittedName>
</protein>
<sequence length="514" mass="57657">MPLSSPDSPAMPRIAIVGSGFAGIGMAIRLLRMGITPLALYEAGDDIGGTWRDNTYPGAACDVPSHLYSFSFEPNPAWTRAYGQQAEILEYLRHCARKYGVEPFVRLRTRVVAARYDEQRGVWKLDLQTQDHQSDAHPYTHTDRQDTAQTTETVEADVVICAAGPLSRPALPQIEGLDRFEGKLFHSARWDHAWPLDGKRVAVIGTGASAIQFVPQIQPRVAHLALFQRTPPWILPKPDHPVSPRAQWLFRRLPFTQRLVRSAIYWRLESRAIAFVVSPKLMKYPRQFGLGYLARKVKDSQLRAKLTPDYLPGCKRILLSSDYYPAVTQPNVDVITTGIREVVADGVVTVDGAHHRADAIICGTGFHVNDVGAPFDVTGVGCADLGAAWLRDGPEAYLGTSIAGFPNFFMMVGPNTGLGHNSMIYMIESQVRYIADCIRALKRRGARTMDVRADVQRDFNARLQQTLAHTVWQTGCHSWYQTRSGKNTSIWPGFTFSFRRRTRRVRESEYRFTA</sequence>
<dbReference type="EC" id="1.14.13.-" evidence="4"/>
<dbReference type="PANTHER" id="PTHR42877:SF4">
    <property type="entry name" value="FAD_NAD(P)-BINDING DOMAIN-CONTAINING PROTEIN-RELATED"/>
    <property type="match status" value="1"/>
</dbReference>
<evidence type="ECO:0000256" key="1">
    <source>
        <dbReference type="ARBA" id="ARBA00022630"/>
    </source>
</evidence>
<keyword evidence="1" id="KW-0285">Flavoprotein</keyword>